<dbReference type="CDD" id="cd20069">
    <property type="entry name" value="5TM_Oxa1-like"/>
    <property type="match status" value="1"/>
</dbReference>
<dbReference type="Gene3D" id="2.150.10.10">
    <property type="entry name" value="Serralysin-like metalloprotease, C-terminal"/>
    <property type="match status" value="1"/>
</dbReference>
<evidence type="ECO:0000256" key="11">
    <source>
        <dbReference type="SAM" id="Phobius"/>
    </source>
</evidence>
<dbReference type="GO" id="GO:0005743">
    <property type="term" value="C:mitochondrial inner membrane"/>
    <property type="evidence" value="ECO:0007669"/>
    <property type="project" value="UniProtKB-SubCell"/>
</dbReference>
<feature type="transmembrane region" description="Helical" evidence="11">
    <location>
        <begin position="283"/>
        <end position="304"/>
    </location>
</feature>
<dbReference type="InterPro" id="IPR028055">
    <property type="entry name" value="YidC/Oxa/ALB_C"/>
</dbReference>
<evidence type="ECO:0000256" key="4">
    <source>
        <dbReference type="ARBA" id="ARBA00022792"/>
    </source>
</evidence>
<accession>A0A8C2SU16</accession>
<keyword evidence="7" id="KW-0496">Mitochondrion</keyword>
<dbReference type="Pfam" id="PF02096">
    <property type="entry name" value="60KD_IMP"/>
    <property type="match status" value="1"/>
</dbReference>
<evidence type="ECO:0000256" key="1">
    <source>
        <dbReference type="ARBA" id="ARBA00004448"/>
    </source>
</evidence>
<dbReference type="GeneTree" id="ENSGT00530000063506"/>
<keyword evidence="5" id="KW-0809">Transit peptide</keyword>
<keyword evidence="4" id="KW-0999">Mitochondrion inner membrane</keyword>
<keyword evidence="6 11" id="KW-1133">Transmembrane helix</keyword>
<dbReference type="PANTHER" id="PTHR12428">
    <property type="entry name" value="OXA1"/>
    <property type="match status" value="1"/>
</dbReference>
<reference evidence="13" key="2">
    <citation type="submission" date="2025-09" db="UniProtKB">
        <authorList>
            <consortium name="Ensembl"/>
        </authorList>
    </citation>
    <scope>IDENTIFICATION</scope>
</reference>
<evidence type="ECO:0000256" key="10">
    <source>
        <dbReference type="SAM" id="MobiDB-lite"/>
    </source>
</evidence>
<comment type="subcellular location">
    <subcellularLocation>
        <location evidence="9">Membrane</location>
        <topology evidence="9">Multi-pass membrane protein</topology>
    </subcellularLocation>
    <subcellularLocation>
        <location evidence="1">Mitochondrion inner membrane</location>
        <topology evidence="1">Multi-pass membrane protein</topology>
    </subcellularLocation>
</comment>
<dbReference type="InterPro" id="IPR011049">
    <property type="entry name" value="Serralysin-like_metalloprot_C"/>
</dbReference>
<evidence type="ECO:0000256" key="2">
    <source>
        <dbReference type="ARBA" id="ARBA00009877"/>
    </source>
</evidence>
<evidence type="ECO:0000256" key="9">
    <source>
        <dbReference type="RuleBase" id="RU003945"/>
    </source>
</evidence>
<name>A0A8C2SU16_COTJA</name>
<feature type="domain" description="Membrane insertase YidC/Oxa/ALB C-terminal" evidence="12">
    <location>
        <begin position="125"/>
        <end position="317"/>
    </location>
</feature>
<evidence type="ECO:0000256" key="5">
    <source>
        <dbReference type="ARBA" id="ARBA00022946"/>
    </source>
</evidence>
<dbReference type="NCBIfam" id="TIGR03592">
    <property type="entry name" value="yidC_oxa1_cterm"/>
    <property type="match status" value="1"/>
</dbReference>
<gene>
    <name evidence="13" type="primary">OXA1L</name>
</gene>
<protein>
    <submittedName>
        <fullName evidence="13">OXA1L mitochondrial inner membrane protein</fullName>
    </submittedName>
</protein>
<feature type="transmembrane region" description="Helical" evidence="11">
    <location>
        <begin position="123"/>
        <end position="145"/>
    </location>
</feature>
<evidence type="ECO:0000256" key="6">
    <source>
        <dbReference type="ARBA" id="ARBA00022989"/>
    </source>
</evidence>
<evidence type="ECO:0000256" key="3">
    <source>
        <dbReference type="ARBA" id="ARBA00022692"/>
    </source>
</evidence>
<reference evidence="13" key="1">
    <citation type="submission" date="2025-08" db="UniProtKB">
        <authorList>
            <consortium name="Ensembl"/>
        </authorList>
    </citation>
    <scope>IDENTIFICATION</scope>
</reference>
<feature type="region of interest" description="Disordered" evidence="10">
    <location>
        <begin position="369"/>
        <end position="396"/>
    </location>
</feature>
<dbReference type="GO" id="GO:0032977">
    <property type="term" value="F:membrane insertase activity"/>
    <property type="evidence" value="ECO:0007669"/>
    <property type="project" value="InterPro"/>
</dbReference>
<dbReference type="InterPro" id="IPR001708">
    <property type="entry name" value="YidC/ALB3/OXA1/COX18"/>
</dbReference>
<keyword evidence="3 9" id="KW-0812">Transmembrane</keyword>
<dbReference type="GO" id="GO:0032979">
    <property type="term" value="P:protein insertion into mitochondrial inner membrane from matrix"/>
    <property type="evidence" value="ECO:0007669"/>
    <property type="project" value="TreeGrafter"/>
</dbReference>
<evidence type="ECO:0000256" key="8">
    <source>
        <dbReference type="ARBA" id="ARBA00023136"/>
    </source>
</evidence>
<dbReference type="Proteomes" id="UP000694412">
    <property type="component" value="Unassembled WGS sequence"/>
</dbReference>
<evidence type="ECO:0000259" key="12">
    <source>
        <dbReference type="Pfam" id="PF02096"/>
    </source>
</evidence>
<keyword evidence="8 11" id="KW-0472">Membrane</keyword>
<evidence type="ECO:0000313" key="14">
    <source>
        <dbReference type="Proteomes" id="UP000694412"/>
    </source>
</evidence>
<keyword evidence="14" id="KW-1185">Reference proteome</keyword>
<dbReference type="PANTHER" id="PTHR12428:SF66">
    <property type="entry name" value="MITOCHONDRIAL INNER MEMBRANE PROTEIN OXA1L"/>
    <property type="match status" value="1"/>
</dbReference>
<dbReference type="AlphaFoldDB" id="A0A8C2SU16"/>
<dbReference type="Ensembl" id="ENSCJPT00005005814.1">
    <property type="protein sequence ID" value="ENSCJPP00005003243.1"/>
    <property type="gene ID" value="ENSCJPG00005003469.1"/>
</dbReference>
<proteinExistence type="inferred from homology"/>
<evidence type="ECO:0000256" key="7">
    <source>
        <dbReference type="ARBA" id="ARBA00023128"/>
    </source>
</evidence>
<comment type="similarity">
    <text evidence="2 9">Belongs to the OXA1/ALB3/YidC family.</text>
</comment>
<feature type="compositionally biased region" description="Pro residues" evidence="10">
    <location>
        <begin position="375"/>
        <end position="388"/>
    </location>
</feature>
<sequence length="396" mass="42840">MQATAATPMSPMEQQGPLMGQESTLMGQESTLMGQKTPLMGQEAPLMGQGTPLMGQEAPLMGQKNSLMGQESTLMGQEGAVMGQPHGCVGLAEARLEDLGLGSLTPVGLIQNLLQFLHLDVGLPWWGAIAAGTLCVRVALLPLLLKAQREAARTAPHLPHIQRLAQRLQDAKRGADPQQAPYNRSCWRIKQKHNVNPLRGFLVPIVQTPIFISFFLALQQMAALPVPGFQHGGAGWINDLSCPDPTYALPLLSSATMWMVLEAGVESGVSSPQAGAVRVVLRLLPLLFLPMTIHFPAAIFVYWLTSNSFSLLQALLLRVPVVRSALRIPALPHNPPMEPNGAGPKEGILQRMRNSERLWGIWGGPLRQTFAQNPLAPPVAPEPPPAPKRPWKETLG</sequence>
<evidence type="ECO:0000313" key="13">
    <source>
        <dbReference type="Ensembl" id="ENSCJPP00005003243.1"/>
    </source>
</evidence>
<organism evidence="13 14">
    <name type="scientific">Coturnix japonica</name>
    <name type="common">Japanese quail</name>
    <name type="synonym">Coturnix coturnix japonica</name>
    <dbReference type="NCBI Taxonomy" id="93934"/>
    <lineage>
        <taxon>Eukaryota</taxon>
        <taxon>Metazoa</taxon>
        <taxon>Chordata</taxon>
        <taxon>Craniata</taxon>
        <taxon>Vertebrata</taxon>
        <taxon>Euteleostomi</taxon>
        <taxon>Archelosauria</taxon>
        <taxon>Archosauria</taxon>
        <taxon>Dinosauria</taxon>
        <taxon>Saurischia</taxon>
        <taxon>Theropoda</taxon>
        <taxon>Coelurosauria</taxon>
        <taxon>Aves</taxon>
        <taxon>Neognathae</taxon>
        <taxon>Galloanserae</taxon>
        <taxon>Galliformes</taxon>
        <taxon>Phasianidae</taxon>
        <taxon>Perdicinae</taxon>
        <taxon>Coturnix</taxon>
    </lineage>
</organism>